<evidence type="ECO:0000313" key="6">
    <source>
        <dbReference type="EMBL" id="ACZ78806.1"/>
    </source>
</evidence>
<evidence type="ECO:0000259" key="5">
    <source>
        <dbReference type="Pfam" id="PF04829"/>
    </source>
</evidence>
<evidence type="ECO:0000256" key="4">
    <source>
        <dbReference type="ARBA" id="ARBA00023026"/>
    </source>
</evidence>
<accession>D2BYZ9</accession>
<evidence type="ECO:0000256" key="2">
    <source>
        <dbReference type="ARBA" id="ARBA00022656"/>
    </source>
</evidence>
<dbReference type="eggNOG" id="COG3210">
    <property type="taxonomic scope" value="Bacteria"/>
</dbReference>
<gene>
    <name evidence="6" type="ordered locus">Dd586_3979</name>
</gene>
<organism evidence="6 7">
    <name type="scientific">Dickeya zeae (strain Ech586)</name>
    <name type="common">Dickeya dadantii (strain Ech586)</name>
    <dbReference type="NCBI Taxonomy" id="590409"/>
    <lineage>
        <taxon>Bacteria</taxon>
        <taxon>Pseudomonadati</taxon>
        <taxon>Pseudomonadota</taxon>
        <taxon>Gammaproteobacteria</taxon>
        <taxon>Enterobacterales</taxon>
        <taxon>Pectobacteriaceae</taxon>
        <taxon>Dickeya</taxon>
        <taxon>Dickeya parazeae</taxon>
    </lineage>
</organism>
<dbReference type="Pfam" id="PF04829">
    <property type="entry name" value="PT-VENN"/>
    <property type="match status" value="1"/>
</dbReference>
<dbReference type="STRING" id="590409.Dd586_3979"/>
<dbReference type="Proteomes" id="UP000001446">
    <property type="component" value="Chromosome"/>
</dbReference>
<evidence type="ECO:0000313" key="7">
    <source>
        <dbReference type="Proteomes" id="UP000001446"/>
    </source>
</evidence>
<feature type="domain" description="VENN motif-containing" evidence="5">
    <location>
        <begin position="5"/>
        <end position="27"/>
    </location>
</feature>
<dbReference type="AlphaFoldDB" id="D2BYZ9"/>
<keyword evidence="7" id="KW-1185">Reference proteome</keyword>
<evidence type="ECO:0000256" key="1">
    <source>
        <dbReference type="ARBA" id="ARBA00004219"/>
    </source>
</evidence>
<comment type="subcellular location">
    <subcellularLocation>
        <location evidence="1">Target cell</location>
        <location evidence="1">Target cell cytoplasm</location>
    </subcellularLocation>
</comment>
<reference evidence="6" key="1">
    <citation type="submission" date="2009-12" db="EMBL/GenBank/DDBJ databases">
        <title>Complete sequence of Dickeya dadantii Ech586.</title>
        <authorList>
            <consortium name="US DOE Joint Genome Institute"/>
            <person name="Lucas S."/>
            <person name="Copeland A."/>
            <person name="Lapidus A."/>
            <person name="Glavina del Rio T."/>
            <person name="Tice H."/>
            <person name="Bruce D."/>
            <person name="Goodwin L."/>
            <person name="Pitluck S."/>
            <person name="Munk A.C."/>
            <person name="Brettin T."/>
            <person name="Detter J.C."/>
            <person name="Han C."/>
            <person name="Tapia R."/>
            <person name="Larimer F."/>
            <person name="Land M."/>
            <person name="Hauser L."/>
            <person name="Kyrpides N."/>
            <person name="Mikhailova N."/>
            <person name="Balakrishnan V."/>
            <person name="Glasner J."/>
            <person name="Perna N.T."/>
        </authorList>
    </citation>
    <scope>NUCLEOTIDE SEQUENCE [LARGE SCALE GENOMIC DNA]</scope>
    <source>
        <strain evidence="6">Ech586</strain>
    </source>
</reference>
<keyword evidence="3" id="KW-1266">Target cell cytoplasm</keyword>
<dbReference type="RefSeq" id="WP_012886574.1">
    <property type="nucleotide sequence ID" value="NC_013592.1"/>
</dbReference>
<keyword evidence="2" id="KW-0800">Toxin</keyword>
<name>D2BYZ9_DICZ5</name>
<dbReference type="OrthoDB" id="2664633at2"/>
<evidence type="ECO:0000256" key="3">
    <source>
        <dbReference type="ARBA" id="ARBA00022913"/>
    </source>
</evidence>
<dbReference type="EMBL" id="CP001836">
    <property type="protein sequence ID" value="ACZ78806.1"/>
    <property type="molecule type" value="Genomic_DNA"/>
</dbReference>
<dbReference type="KEGG" id="ddc:Dd586_3979"/>
<sequence>MAAANSSGIGSGANAARVEVENNFLGKTSSDKLFAAIEKIKAGDKSLATANELIKMENADQRSEVLLDKFKHDPSSLSESEQIELNAYVRVYASEMESAYGPDEAKQRVQGLFAYPGVKRNPDNEALNQAQGIVNTWGYHKSNASIGDAPLIMAGSVLGLTIKGMAANAAIGVGVNAGVQLAGKDPFSYVDAIMAGVTAAATTGKGIIASTPINMGGAAIGSSIKGEEPTNAVAGAGAGTVIGGLGGEVIKGAASKLGKDAISDLTGTVIGGYISEKTGNAVKDILDKKDDANAKK</sequence>
<protein>
    <recommendedName>
        <fullName evidence="5">VENN motif-containing domain-containing protein</fullName>
    </recommendedName>
</protein>
<dbReference type="HOGENOM" id="CLU_003850_0_0_6"/>
<dbReference type="InterPro" id="IPR006914">
    <property type="entry name" value="VENN_dom"/>
</dbReference>
<proteinExistence type="predicted"/>
<keyword evidence="4" id="KW-0843">Virulence</keyword>
<dbReference type="GO" id="GO:0090729">
    <property type="term" value="F:toxin activity"/>
    <property type="evidence" value="ECO:0007669"/>
    <property type="project" value="UniProtKB-KW"/>
</dbReference>